<dbReference type="InterPro" id="IPR038763">
    <property type="entry name" value="DHH_sf"/>
</dbReference>
<keyword evidence="6" id="KW-0378">Hydrolase</keyword>
<dbReference type="InterPro" id="IPR000160">
    <property type="entry name" value="GGDEF_dom"/>
</dbReference>
<dbReference type="SMART" id="SM00267">
    <property type="entry name" value="GGDEF"/>
    <property type="match status" value="1"/>
</dbReference>
<dbReference type="SUPFAM" id="SSF64182">
    <property type="entry name" value="DHH phosphoesterases"/>
    <property type="match status" value="1"/>
</dbReference>
<dbReference type="Gene3D" id="3.10.310.30">
    <property type="match status" value="1"/>
</dbReference>
<dbReference type="InterPro" id="IPR014528">
    <property type="entry name" value="GdpP/PdeA"/>
</dbReference>
<gene>
    <name evidence="9" type="ORF">J2S11_003057</name>
</gene>
<dbReference type="PIRSF" id="PIRSF026583">
    <property type="entry name" value="YybT"/>
    <property type="match status" value="1"/>
</dbReference>
<dbReference type="RefSeq" id="WP_307395875.1">
    <property type="nucleotide sequence ID" value="NZ_BAAADK010000046.1"/>
</dbReference>
<comment type="similarity">
    <text evidence="6">Belongs to the GdpP/PdeA phosphodiesterase family.</text>
</comment>
<keyword evidence="5 6" id="KW-0472">Membrane</keyword>
<proteinExistence type="inferred from homology"/>
<evidence type="ECO:0000256" key="4">
    <source>
        <dbReference type="ARBA" id="ARBA00022989"/>
    </source>
</evidence>
<comment type="subcellular location">
    <subcellularLocation>
        <location evidence="1">Cell membrane</location>
        <topology evidence="1">Multi-pass membrane protein</topology>
    </subcellularLocation>
</comment>
<comment type="function">
    <text evidence="6">Has phosphodiesterase (PDE) activity against cyclic-di-AMP (c-di-AMP).</text>
</comment>
<keyword evidence="4 7" id="KW-1133">Transmembrane helix</keyword>
<keyword evidence="3 7" id="KW-0812">Transmembrane</keyword>
<dbReference type="Gene3D" id="3.90.1640.10">
    <property type="entry name" value="inorganic pyrophosphatase (n-terminal core)"/>
    <property type="match status" value="1"/>
</dbReference>
<dbReference type="InterPro" id="IPR049553">
    <property type="entry name" value="GdpP-like_PAS"/>
</dbReference>
<dbReference type="PROSITE" id="PS50887">
    <property type="entry name" value="GGDEF"/>
    <property type="match status" value="1"/>
</dbReference>
<dbReference type="InterPro" id="IPR001667">
    <property type="entry name" value="DDH_dom"/>
</dbReference>
<dbReference type="Proteomes" id="UP001235840">
    <property type="component" value="Unassembled WGS sequence"/>
</dbReference>
<dbReference type="Gene3D" id="3.30.450.20">
    <property type="entry name" value="PAS domain"/>
    <property type="match status" value="1"/>
</dbReference>
<comment type="caution">
    <text evidence="9">The sequence shown here is derived from an EMBL/GenBank/DDBJ whole genome shotgun (WGS) entry which is preliminary data.</text>
</comment>
<evidence type="ECO:0000256" key="7">
    <source>
        <dbReference type="SAM" id="Phobius"/>
    </source>
</evidence>
<dbReference type="InterPro" id="IPR051319">
    <property type="entry name" value="Oligoribo/pAp-PDE_c-di-AMP_PDE"/>
</dbReference>
<name>A0ABT9W234_9BACI</name>
<evidence type="ECO:0000313" key="10">
    <source>
        <dbReference type="Proteomes" id="UP001235840"/>
    </source>
</evidence>
<dbReference type="InterPro" id="IPR003156">
    <property type="entry name" value="DHHA1_dom"/>
</dbReference>
<feature type="transmembrane region" description="Helical" evidence="7">
    <location>
        <begin position="12"/>
        <end position="28"/>
    </location>
</feature>
<feature type="domain" description="GGDEF" evidence="8">
    <location>
        <begin position="175"/>
        <end position="312"/>
    </location>
</feature>
<evidence type="ECO:0000256" key="6">
    <source>
        <dbReference type="PIRNR" id="PIRNR026583"/>
    </source>
</evidence>
<protein>
    <recommendedName>
        <fullName evidence="6">Cyclic-di-AMP phosphodiesterase</fullName>
        <ecNumber evidence="6">3.1.4.-</ecNumber>
    </recommendedName>
</protein>
<dbReference type="Pfam" id="PF24898">
    <property type="entry name" value="GGDEF_GdpP"/>
    <property type="match status" value="1"/>
</dbReference>
<dbReference type="Pfam" id="PF01368">
    <property type="entry name" value="DHH"/>
    <property type="match status" value="1"/>
</dbReference>
<dbReference type="PANTHER" id="PTHR47618">
    <property type="entry name" value="BIFUNCTIONAL OLIGORIBONUCLEASE AND PAP PHOSPHATASE NRNA"/>
    <property type="match status" value="1"/>
</dbReference>
<evidence type="ECO:0000256" key="1">
    <source>
        <dbReference type="ARBA" id="ARBA00004651"/>
    </source>
</evidence>
<evidence type="ECO:0000256" key="2">
    <source>
        <dbReference type="ARBA" id="ARBA00022475"/>
    </source>
</evidence>
<accession>A0ABT9W234</accession>
<keyword evidence="10" id="KW-1185">Reference proteome</keyword>
<evidence type="ECO:0000256" key="3">
    <source>
        <dbReference type="ARBA" id="ARBA00022692"/>
    </source>
</evidence>
<reference evidence="9 10" key="1">
    <citation type="submission" date="2023-07" db="EMBL/GenBank/DDBJ databases">
        <title>Genomic Encyclopedia of Type Strains, Phase IV (KMG-IV): sequencing the most valuable type-strain genomes for metagenomic binning, comparative biology and taxonomic classification.</title>
        <authorList>
            <person name="Goeker M."/>
        </authorList>
    </citation>
    <scope>NUCLEOTIDE SEQUENCE [LARGE SCALE GENOMIC DNA]</scope>
    <source>
        <strain evidence="9 10">DSM 12751</strain>
    </source>
</reference>
<dbReference type="EC" id="3.1.4.-" evidence="6"/>
<comment type="catalytic activity">
    <reaction evidence="6">
        <text>3',3'-c-di-AMP + H2O = 5'-O-phosphonoadenylyl-(3'-&gt;5')-adenosine + H(+)</text>
        <dbReference type="Rhea" id="RHEA:54420"/>
        <dbReference type="ChEBI" id="CHEBI:15377"/>
        <dbReference type="ChEBI" id="CHEBI:15378"/>
        <dbReference type="ChEBI" id="CHEBI:71500"/>
        <dbReference type="ChEBI" id="CHEBI:138171"/>
    </reaction>
</comment>
<dbReference type="PANTHER" id="PTHR47618:SF2">
    <property type="entry name" value="CYCLIC-DI-AMP PHOSPHODIESTERASE GDPP"/>
    <property type="match status" value="1"/>
</dbReference>
<evidence type="ECO:0000313" key="9">
    <source>
        <dbReference type="EMBL" id="MDQ0167132.1"/>
    </source>
</evidence>
<evidence type="ECO:0000259" key="8">
    <source>
        <dbReference type="PROSITE" id="PS50887"/>
    </source>
</evidence>
<evidence type="ECO:0000256" key="5">
    <source>
        <dbReference type="ARBA" id="ARBA00023136"/>
    </source>
</evidence>
<sequence>MPGFLANQTRRRLFFALTLIAVLLALAVSWYVEWIIGLSAFLLLAGVVFQWLRSEKKAELALEEYIATLTYRVKKVGEDIVSDLPMGIILYDEERKLVWSNKYITELLAEEESIIGRHLVEMIPKLEAVLDQAELRGTFRFEDVTFAFIHEPEERKIHLFDQTEFQQLQVKYKQEQVVFIQVHVDNIDEVSQSLDEQRRALLLSEVTKMIDQWAKDVGIYLRRTSSDKFFGVLTEQTLKRLEEGRFDILDTVREKTSNNRVPITLSIGVGSGADDFVQNGQLAQSSLDIALGRGGDQAAVKRGTGKVTFYGGKSNAVEKRTRVRARVISHALKDLIKESDYVFVMGHKGPDMDSVGSALGVLKAVEVNEKQGFIVLDLSQPAPGITRLLEEIKQDEDIAKHFISPAKALELKTEESLLVMVDMHKPSLALESKLIDQIPRRVVIDHHRRGEEFIPDPLLVYIEPYASSTSELVTELLEYQSSRIQMHPLEATAMLAGIVVDTNHFAFRTGSRTFEAASYLRHHGADTGLIQKLLKEDKEQFVLRAKMVEDAELYRGNIAISVAEMSEKYGQVLIAQAADTLLKMNRVVASFVLSQRADGVVTISARSLGDLNVQVIMEKMGGGGHLTNAATQLEDTNVEEALEQVKSVIDEHIEGREEG</sequence>
<dbReference type="EMBL" id="JAUSTY010000013">
    <property type="protein sequence ID" value="MDQ0167132.1"/>
    <property type="molecule type" value="Genomic_DNA"/>
</dbReference>
<dbReference type="Pfam" id="PF02272">
    <property type="entry name" value="DHHA1"/>
    <property type="match status" value="1"/>
</dbReference>
<dbReference type="Pfam" id="PF21370">
    <property type="entry name" value="PAS_GdpP"/>
    <property type="match status" value="1"/>
</dbReference>
<organism evidence="9 10">
    <name type="scientific">Caldalkalibacillus horti</name>
    <dbReference type="NCBI Taxonomy" id="77523"/>
    <lineage>
        <taxon>Bacteria</taxon>
        <taxon>Bacillati</taxon>
        <taxon>Bacillota</taxon>
        <taxon>Bacilli</taxon>
        <taxon>Bacillales</taxon>
        <taxon>Bacillaceae</taxon>
        <taxon>Caldalkalibacillus</taxon>
    </lineage>
</organism>
<keyword evidence="2 6" id="KW-1003">Cell membrane</keyword>